<reference evidence="3" key="1">
    <citation type="journal article" date="2019" name="Int. J. Syst. Evol. Microbiol.">
        <title>The Global Catalogue of Microorganisms (GCM) 10K type strain sequencing project: providing services to taxonomists for standard genome sequencing and annotation.</title>
        <authorList>
            <consortium name="The Broad Institute Genomics Platform"/>
            <consortium name="The Broad Institute Genome Sequencing Center for Infectious Disease"/>
            <person name="Wu L."/>
            <person name="Ma J."/>
        </authorList>
    </citation>
    <scope>NUCLEOTIDE SEQUENCE [LARGE SCALE GENOMIC DNA]</scope>
    <source>
        <strain evidence="3">KCTC 42964</strain>
    </source>
</reference>
<evidence type="ECO:0000256" key="1">
    <source>
        <dbReference type="SAM" id="MobiDB-lite"/>
    </source>
</evidence>
<dbReference type="EMBL" id="JBHRTR010000034">
    <property type="protein sequence ID" value="MFC3229798.1"/>
    <property type="molecule type" value="Genomic_DNA"/>
</dbReference>
<accession>A0ABV7L625</accession>
<dbReference type="Proteomes" id="UP001595528">
    <property type="component" value="Unassembled WGS sequence"/>
</dbReference>
<feature type="compositionally biased region" description="Polar residues" evidence="1">
    <location>
        <begin position="94"/>
        <end position="106"/>
    </location>
</feature>
<evidence type="ECO:0000313" key="2">
    <source>
        <dbReference type="EMBL" id="MFC3229798.1"/>
    </source>
</evidence>
<name>A0ABV7L625_9PROT</name>
<organism evidence="2 3">
    <name type="scientific">Marinibaculum pumilum</name>
    <dbReference type="NCBI Taxonomy" id="1766165"/>
    <lineage>
        <taxon>Bacteria</taxon>
        <taxon>Pseudomonadati</taxon>
        <taxon>Pseudomonadota</taxon>
        <taxon>Alphaproteobacteria</taxon>
        <taxon>Rhodospirillales</taxon>
        <taxon>Rhodospirillaceae</taxon>
        <taxon>Marinibaculum</taxon>
    </lineage>
</organism>
<keyword evidence="3" id="KW-1185">Reference proteome</keyword>
<proteinExistence type="predicted"/>
<evidence type="ECO:0000313" key="3">
    <source>
        <dbReference type="Proteomes" id="UP001595528"/>
    </source>
</evidence>
<sequence length="119" mass="13270">MAACMLFLAPGQVGAYDWRNRAPDRPWEPTPEQLEPCARVERDPDSLTYCKHKSDGRWTILDEALPSLIPGAFITFTDHEGRFCVYAHAPYANNGRSRPEATTSCRTPDGSYVPSDAIP</sequence>
<dbReference type="RefSeq" id="WP_379904340.1">
    <property type="nucleotide sequence ID" value="NZ_JBHRTR010000034.1"/>
</dbReference>
<comment type="caution">
    <text evidence="2">The sequence shown here is derived from an EMBL/GenBank/DDBJ whole genome shotgun (WGS) entry which is preliminary data.</text>
</comment>
<protein>
    <submittedName>
        <fullName evidence="2">Uncharacterized protein</fullName>
    </submittedName>
</protein>
<gene>
    <name evidence="2" type="ORF">ACFOGJ_21290</name>
</gene>
<feature type="region of interest" description="Disordered" evidence="1">
    <location>
        <begin position="92"/>
        <end position="119"/>
    </location>
</feature>